<evidence type="ECO:0000256" key="1">
    <source>
        <dbReference type="SAM" id="MobiDB-lite"/>
    </source>
</evidence>
<keyword evidence="4" id="KW-1185">Reference proteome</keyword>
<dbReference type="EMBL" id="JAEKJA010000007">
    <property type="protein sequence ID" value="MBJ3775943.1"/>
    <property type="molecule type" value="Genomic_DNA"/>
</dbReference>
<accession>A0A934IP31</accession>
<dbReference type="RefSeq" id="WP_198881842.1">
    <property type="nucleotide sequence ID" value="NZ_JAEKJA010000007.1"/>
</dbReference>
<dbReference type="Proteomes" id="UP000609531">
    <property type="component" value="Unassembled WGS sequence"/>
</dbReference>
<organism evidence="3 4">
    <name type="scientific">Acuticoccus mangrovi</name>
    <dbReference type="NCBI Taxonomy" id="2796142"/>
    <lineage>
        <taxon>Bacteria</taxon>
        <taxon>Pseudomonadati</taxon>
        <taxon>Pseudomonadota</taxon>
        <taxon>Alphaproteobacteria</taxon>
        <taxon>Hyphomicrobiales</taxon>
        <taxon>Amorphaceae</taxon>
        <taxon>Acuticoccus</taxon>
    </lineage>
</organism>
<evidence type="ECO:0000313" key="3">
    <source>
        <dbReference type="EMBL" id="MBJ3775943.1"/>
    </source>
</evidence>
<sequence>MTRTVTAATCLSVLALGAVTAALPEPEEGTAPTASPMSSPASAPMSAPMSSPVAATPEAAAEAAPSPDRRRSPSEVHRP</sequence>
<feature type="compositionally biased region" description="Basic and acidic residues" evidence="1">
    <location>
        <begin position="67"/>
        <end position="79"/>
    </location>
</feature>
<gene>
    <name evidence="3" type="ORF">JCR33_09615</name>
</gene>
<reference evidence="3" key="1">
    <citation type="submission" date="2020-12" db="EMBL/GenBank/DDBJ databases">
        <title>Bacterial taxonomy.</title>
        <authorList>
            <person name="Pan X."/>
        </authorList>
    </citation>
    <scope>NUCLEOTIDE SEQUENCE</scope>
    <source>
        <strain evidence="3">B2012</strain>
    </source>
</reference>
<protein>
    <submittedName>
        <fullName evidence="3">Uncharacterized protein</fullName>
    </submittedName>
</protein>
<feature type="chain" id="PRO_5037045805" evidence="2">
    <location>
        <begin position="22"/>
        <end position="79"/>
    </location>
</feature>
<keyword evidence="2" id="KW-0732">Signal</keyword>
<comment type="caution">
    <text evidence="3">The sequence shown here is derived from an EMBL/GenBank/DDBJ whole genome shotgun (WGS) entry which is preliminary data.</text>
</comment>
<feature type="signal peptide" evidence="2">
    <location>
        <begin position="1"/>
        <end position="21"/>
    </location>
</feature>
<proteinExistence type="predicted"/>
<evidence type="ECO:0000256" key="2">
    <source>
        <dbReference type="SAM" id="SignalP"/>
    </source>
</evidence>
<feature type="region of interest" description="Disordered" evidence="1">
    <location>
        <begin position="22"/>
        <end position="79"/>
    </location>
</feature>
<name>A0A934IP31_9HYPH</name>
<feature type="compositionally biased region" description="Low complexity" evidence="1">
    <location>
        <begin position="30"/>
        <end position="66"/>
    </location>
</feature>
<evidence type="ECO:0000313" key="4">
    <source>
        <dbReference type="Proteomes" id="UP000609531"/>
    </source>
</evidence>
<dbReference type="AlphaFoldDB" id="A0A934IP31"/>